<dbReference type="InterPro" id="IPR022896">
    <property type="entry name" value="TrioseP_Isoase_bac/euk"/>
</dbReference>
<organism evidence="14 15">
    <name type="scientific">Cyclostephanos tholiformis</name>
    <dbReference type="NCBI Taxonomy" id="382380"/>
    <lineage>
        <taxon>Eukaryota</taxon>
        <taxon>Sar</taxon>
        <taxon>Stramenopiles</taxon>
        <taxon>Ochrophyta</taxon>
        <taxon>Bacillariophyta</taxon>
        <taxon>Coscinodiscophyceae</taxon>
        <taxon>Thalassiosirophycidae</taxon>
        <taxon>Stephanodiscales</taxon>
        <taxon>Stephanodiscaceae</taxon>
        <taxon>Cyclostephanos</taxon>
    </lineage>
</organism>
<dbReference type="InterPro" id="IPR013785">
    <property type="entry name" value="Aldolase_TIM"/>
</dbReference>
<comment type="similarity">
    <text evidence="3">Belongs to the triosephosphate isomerase family.</text>
</comment>
<comment type="function">
    <text evidence="11">Catalyzes the interconversion of glyceraldehyde 3-phosphate and dihydroxyacetone phosphate in the glycolytic and gluconeogenic pathways.</text>
</comment>
<feature type="signal peptide" evidence="13">
    <location>
        <begin position="1"/>
        <end position="24"/>
    </location>
</feature>
<comment type="caution">
    <text evidence="14">The sequence shown here is derived from an EMBL/GenBank/DDBJ whole genome shotgun (WGS) entry which is preliminary data.</text>
</comment>
<dbReference type="PANTHER" id="PTHR21139:SF42">
    <property type="entry name" value="TRIOSEPHOSPHATE ISOMERASE"/>
    <property type="match status" value="1"/>
</dbReference>
<dbReference type="FunFam" id="3.20.20.70:FF:000016">
    <property type="entry name" value="Triosephosphate isomerase"/>
    <property type="match status" value="1"/>
</dbReference>
<name>A0ABD3R1P9_9STRA</name>
<feature type="chain" id="PRO_5044755998" description="triose-phosphate isomerase" evidence="13">
    <location>
        <begin position="25"/>
        <end position="518"/>
    </location>
</feature>
<dbReference type="PANTHER" id="PTHR21139">
    <property type="entry name" value="TRIOSEPHOSPHATE ISOMERASE"/>
    <property type="match status" value="1"/>
</dbReference>
<dbReference type="SUPFAM" id="SSF51351">
    <property type="entry name" value="Triosephosphate isomerase (TIM)"/>
    <property type="match status" value="1"/>
</dbReference>
<feature type="compositionally biased region" description="Low complexity" evidence="12">
    <location>
        <begin position="168"/>
        <end position="179"/>
    </location>
</feature>
<dbReference type="HAMAP" id="MF_00147_B">
    <property type="entry name" value="TIM_B"/>
    <property type="match status" value="1"/>
</dbReference>
<dbReference type="InterPro" id="IPR035990">
    <property type="entry name" value="TIM_sf"/>
</dbReference>
<evidence type="ECO:0000256" key="10">
    <source>
        <dbReference type="ARBA" id="ARBA00052432"/>
    </source>
</evidence>
<evidence type="ECO:0000256" key="13">
    <source>
        <dbReference type="SAM" id="SignalP"/>
    </source>
</evidence>
<dbReference type="AlphaFoldDB" id="A0ABD3R1P9"/>
<evidence type="ECO:0000256" key="11">
    <source>
        <dbReference type="ARBA" id="ARBA00056661"/>
    </source>
</evidence>
<accession>A0ABD3R1P9</accession>
<dbReference type="NCBIfam" id="TIGR00419">
    <property type="entry name" value="tim"/>
    <property type="match status" value="1"/>
</dbReference>
<keyword evidence="9" id="KW-0413">Isomerase</keyword>
<feature type="compositionally biased region" description="Pro residues" evidence="12">
    <location>
        <begin position="180"/>
        <end position="190"/>
    </location>
</feature>
<dbReference type="EMBL" id="JALLPB020000795">
    <property type="protein sequence ID" value="KAL3806503.1"/>
    <property type="molecule type" value="Genomic_DNA"/>
</dbReference>
<evidence type="ECO:0000313" key="14">
    <source>
        <dbReference type="EMBL" id="KAL3806503.1"/>
    </source>
</evidence>
<evidence type="ECO:0000256" key="8">
    <source>
        <dbReference type="ARBA" id="ARBA00023152"/>
    </source>
</evidence>
<keyword evidence="13" id="KW-0732">Signal</keyword>
<comment type="pathway">
    <text evidence="1">Carbohydrate degradation; glycolysis; D-glyceraldehyde 3-phosphate from glycerone phosphate: step 1/1.</text>
</comment>
<reference evidence="14 15" key="1">
    <citation type="submission" date="2024-10" db="EMBL/GenBank/DDBJ databases">
        <title>Updated reference genomes for cyclostephanoid diatoms.</title>
        <authorList>
            <person name="Roberts W.R."/>
            <person name="Alverson A.J."/>
        </authorList>
    </citation>
    <scope>NUCLEOTIDE SEQUENCE [LARGE SCALE GENOMIC DNA]</scope>
    <source>
        <strain evidence="14 15">AJA228-03</strain>
    </source>
</reference>
<dbReference type="EC" id="5.3.1.1" evidence="5"/>
<evidence type="ECO:0000256" key="6">
    <source>
        <dbReference type="ARBA" id="ARBA00022432"/>
    </source>
</evidence>
<evidence type="ECO:0000256" key="5">
    <source>
        <dbReference type="ARBA" id="ARBA00011940"/>
    </source>
</evidence>
<dbReference type="PROSITE" id="PS51440">
    <property type="entry name" value="TIM_2"/>
    <property type="match status" value="1"/>
</dbReference>
<dbReference type="Proteomes" id="UP001530377">
    <property type="component" value="Unassembled WGS sequence"/>
</dbReference>
<sequence length="518" mass="54635">MTTTGKFLRAALGALLTATETAMAFSPSMITRYHRGTAVATALRDTSSQSSSYSPISGREKRSNFSTYAPYSTIDGRVGVGGVVGSPNGSFGTGMGAGTMMISSSSSPSSTPTLHPAKSHDVVHVDRATPSPPPFGRGGRIVDCASSSSSSPPKQYAIGSWEVPSSSSSIDVVVSRPPSTTIPPSPPPNRPPRRPIVAGNWKLNPPTRSEAVTLLRLLVANFVNHRDGNEYPDDDDASDGPEVVIFPPLPYLSDAIRILEGSGILVGAQDCGMHDGGAYTGEVAPSMLLSMGCSYVLLGHSERRVHFGETDASINMALRGCLDVPGLRVVLCVGETLEEYENGMLERVIDEQLSGCLNNVDASAILRDGRVVIAYEPVWAIGTGLVATPSQAQAAHAAILNSLSRVLRCTAGEVSDGAIRIIYGGSVTPDTVLGIMDMPDVDGALVGGASLNADSFTRIYDGTNDAYDGKKKVIANDRFANDRFSPRELVATEVMPTKNALGESPVWSDRDQALYWVS</sequence>
<evidence type="ECO:0000256" key="9">
    <source>
        <dbReference type="ARBA" id="ARBA00023235"/>
    </source>
</evidence>
<dbReference type="InterPro" id="IPR000652">
    <property type="entry name" value="Triosephosphate_isomerase"/>
</dbReference>
<evidence type="ECO:0000256" key="2">
    <source>
        <dbReference type="ARBA" id="ARBA00004742"/>
    </source>
</evidence>
<evidence type="ECO:0000313" key="15">
    <source>
        <dbReference type="Proteomes" id="UP001530377"/>
    </source>
</evidence>
<dbReference type="GO" id="GO:0006096">
    <property type="term" value="P:glycolytic process"/>
    <property type="evidence" value="ECO:0007669"/>
    <property type="project" value="UniProtKB-KW"/>
</dbReference>
<feature type="region of interest" description="Disordered" evidence="12">
    <location>
        <begin position="102"/>
        <end position="121"/>
    </location>
</feature>
<keyword evidence="6" id="KW-0312">Gluconeogenesis</keyword>
<comment type="subunit">
    <text evidence="4">Homodimer.</text>
</comment>
<feature type="region of interest" description="Disordered" evidence="12">
    <location>
        <begin position="168"/>
        <end position="195"/>
    </location>
</feature>
<protein>
    <recommendedName>
        <fullName evidence="5">triose-phosphate isomerase</fullName>
        <ecNumber evidence="5">5.3.1.1</ecNumber>
    </recommendedName>
</protein>
<proteinExistence type="inferred from homology"/>
<dbReference type="CDD" id="cd00311">
    <property type="entry name" value="TIM"/>
    <property type="match status" value="1"/>
</dbReference>
<dbReference type="GO" id="GO:0004807">
    <property type="term" value="F:triose-phosphate isomerase activity"/>
    <property type="evidence" value="ECO:0007669"/>
    <property type="project" value="UniProtKB-EC"/>
</dbReference>
<gene>
    <name evidence="14" type="ORF">ACHAXA_002812</name>
</gene>
<keyword evidence="8" id="KW-0324">Glycolysis</keyword>
<evidence type="ECO:0000256" key="7">
    <source>
        <dbReference type="ARBA" id="ARBA00022490"/>
    </source>
</evidence>
<dbReference type="Gene3D" id="3.20.20.70">
    <property type="entry name" value="Aldolase class I"/>
    <property type="match status" value="1"/>
</dbReference>
<comment type="pathway">
    <text evidence="2">Carbohydrate biosynthesis; gluconeogenesis.</text>
</comment>
<evidence type="ECO:0000256" key="12">
    <source>
        <dbReference type="SAM" id="MobiDB-lite"/>
    </source>
</evidence>
<evidence type="ECO:0000256" key="3">
    <source>
        <dbReference type="ARBA" id="ARBA00007422"/>
    </source>
</evidence>
<keyword evidence="15" id="KW-1185">Reference proteome</keyword>
<feature type="compositionally biased region" description="Low complexity" evidence="12">
    <location>
        <begin position="102"/>
        <end position="111"/>
    </location>
</feature>
<dbReference type="Pfam" id="PF00121">
    <property type="entry name" value="TIM"/>
    <property type="match status" value="1"/>
</dbReference>
<keyword evidence="7" id="KW-0963">Cytoplasm</keyword>
<dbReference type="InterPro" id="IPR020861">
    <property type="entry name" value="Triosephosphate_isomerase_AS"/>
</dbReference>
<evidence type="ECO:0000256" key="1">
    <source>
        <dbReference type="ARBA" id="ARBA00004680"/>
    </source>
</evidence>
<dbReference type="PROSITE" id="PS00171">
    <property type="entry name" value="TIM_1"/>
    <property type="match status" value="1"/>
</dbReference>
<evidence type="ECO:0000256" key="4">
    <source>
        <dbReference type="ARBA" id="ARBA00011738"/>
    </source>
</evidence>
<dbReference type="GO" id="GO:0006094">
    <property type="term" value="P:gluconeogenesis"/>
    <property type="evidence" value="ECO:0007669"/>
    <property type="project" value="UniProtKB-KW"/>
</dbReference>
<comment type="catalytic activity">
    <reaction evidence="10">
        <text>D-glyceraldehyde 3-phosphate = dihydroxyacetone phosphate</text>
        <dbReference type="Rhea" id="RHEA:18585"/>
        <dbReference type="ChEBI" id="CHEBI:57642"/>
        <dbReference type="ChEBI" id="CHEBI:59776"/>
        <dbReference type="EC" id="5.3.1.1"/>
    </reaction>
    <physiologicalReaction direction="left-to-right" evidence="10">
        <dbReference type="Rhea" id="RHEA:18586"/>
    </physiologicalReaction>
</comment>